<feature type="compositionally biased region" description="Polar residues" evidence="1">
    <location>
        <begin position="45"/>
        <end position="54"/>
    </location>
</feature>
<sequence>MINAKKWIQLHGCLKKSDPNSVRNDRGSGKKRKLEETSGEGIVSAPSSVLQGSDKSGLVHNTRESAPKLLQDIFNSSKFQELMKATSKHTELLEANEMLAQDQYFEKLEKKEQLELKMMETYKVPCKAVQCKKCKYTAFGPSELCKSDSHALRVVNTFKRFFKCQHCSNRTITLDIFPLEVCRNCGMSRWERAPMLKDTKRNILVESLSLRGDEEMFLGSVAQQAKLNLIVPD</sequence>
<dbReference type="InterPro" id="IPR040184">
    <property type="entry name" value="Mcm10"/>
</dbReference>
<dbReference type="GO" id="GO:0003697">
    <property type="term" value="F:single-stranded DNA binding"/>
    <property type="evidence" value="ECO:0007669"/>
    <property type="project" value="InterPro"/>
</dbReference>
<dbReference type="SMART" id="SM01280">
    <property type="entry name" value="Mcm10"/>
    <property type="match status" value="1"/>
</dbReference>
<keyword evidence="4" id="KW-1185">Reference proteome</keyword>
<dbReference type="EMBL" id="NEVH01020852">
    <property type="protein sequence ID" value="PNF21186.1"/>
    <property type="molecule type" value="Genomic_DNA"/>
</dbReference>
<dbReference type="InterPro" id="IPR056791">
    <property type="entry name" value="Znf_Mcm10_C"/>
</dbReference>
<dbReference type="PANTHER" id="PTHR13454:SF11">
    <property type="entry name" value="PROTEIN MCM10 HOMOLOG"/>
    <property type="match status" value="1"/>
</dbReference>
<feature type="region of interest" description="Disordered" evidence="1">
    <location>
        <begin position="18"/>
        <end position="55"/>
    </location>
</feature>
<dbReference type="Pfam" id="PF09332">
    <property type="entry name" value="Mcm10"/>
    <property type="match status" value="1"/>
</dbReference>
<evidence type="ECO:0000313" key="3">
    <source>
        <dbReference type="EMBL" id="PNF21186.1"/>
    </source>
</evidence>
<organism evidence="3 4">
    <name type="scientific">Cryptotermes secundus</name>
    <dbReference type="NCBI Taxonomy" id="105785"/>
    <lineage>
        <taxon>Eukaryota</taxon>
        <taxon>Metazoa</taxon>
        <taxon>Ecdysozoa</taxon>
        <taxon>Arthropoda</taxon>
        <taxon>Hexapoda</taxon>
        <taxon>Insecta</taxon>
        <taxon>Pterygota</taxon>
        <taxon>Neoptera</taxon>
        <taxon>Polyneoptera</taxon>
        <taxon>Dictyoptera</taxon>
        <taxon>Blattodea</taxon>
        <taxon>Blattoidea</taxon>
        <taxon>Termitoidae</taxon>
        <taxon>Kalotermitidae</taxon>
        <taxon>Cryptotermitinae</taxon>
        <taxon>Cryptotermes</taxon>
    </lineage>
</organism>
<gene>
    <name evidence="3" type="ORF">B7P43_G05123</name>
</gene>
<dbReference type="PANTHER" id="PTHR13454">
    <property type="entry name" value="PROTEIN MCM10 HOMOLOG"/>
    <property type="match status" value="1"/>
</dbReference>
<dbReference type="GO" id="GO:0043596">
    <property type="term" value="C:nuclear replication fork"/>
    <property type="evidence" value="ECO:0007669"/>
    <property type="project" value="TreeGrafter"/>
</dbReference>
<dbReference type="OrthoDB" id="273123at2759"/>
<evidence type="ECO:0000313" key="4">
    <source>
        <dbReference type="Proteomes" id="UP000235965"/>
    </source>
</evidence>
<dbReference type="STRING" id="105785.A0A2J7PXY9"/>
<name>A0A2J7PXY9_9NEOP</name>
<dbReference type="GO" id="GO:0006270">
    <property type="term" value="P:DNA replication initiation"/>
    <property type="evidence" value="ECO:0007669"/>
    <property type="project" value="InterPro"/>
</dbReference>
<accession>A0A2J7PXY9</accession>
<evidence type="ECO:0000259" key="2">
    <source>
        <dbReference type="SMART" id="SM01280"/>
    </source>
</evidence>
<protein>
    <recommendedName>
        <fullName evidence="2">Replication factor Mcm10 C-terminal domain-containing protein</fullName>
    </recommendedName>
</protein>
<reference evidence="3 4" key="1">
    <citation type="submission" date="2017-12" db="EMBL/GenBank/DDBJ databases">
        <title>Hemimetabolous genomes reveal molecular basis of termite eusociality.</title>
        <authorList>
            <person name="Harrison M.C."/>
            <person name="Jongepier E."/>
            <person name="Robertson H.M."/>
            <person name="Arning N."/>
            <person name="Bitard-Feildel T."/>
            <person name="Chao H."/>
            <person name="Childers C.P."/>
            <person name="Dinh H."/>
            <person name="Doddapaneni H."/>
            <person name="Dugan S."/>
            <person name="Gowin J."/>
            <person name="Greiner C."/>
            <person name="Han Y."/>
            <person name="Hu H."/>
            <person name="Hughes D.S.T."/>
            <person name="Huylmans A.-K."/>
            <person name="Kemena C."/>
            <person name="Kremer L.P.M."/>
            <person name="Lee S.L."/>
            <person name="Lopez-Ezquerra A."/>
            <person name="Mallet L."/>
            <person name="Monroy-Kuhn J.M."/>
            <person name="Moser A."/>
            <person name="Murali S.C."/>
            <person name="Muzny D.M."/>
            <person name="Otani S."/>
            <person name="Piulachs M.-D."/>
            <person name="Poelchau M."/>
            <person name="Qu J."/>
            <person name="Schaub F."/>
            <person name="Wada-Katsumata A."/>
            <person name="Worley K.C."/>
            <person name="Xie Q."/>
            <person name="Ylla G."/>
            <person name="Poulsen M."/>
            <person name="Gibbs R.A."/>
            <person name="Schal C."/>
            <person name="Richards S."/>
            <person name="Belles X."/>
            <person name="Korb J."/>
            <person name="Bornberg-Bauer E."/>
        </authorList>
    </citation>
    <scope>NUCLEOTIDE SEQUENCE [LARGE SCALE GENOMIC DNA]</scope>
    <source>
        <tissue evidence="3">Whole body</tissue>
    </source>
</reference>
<dbReference type="GO" id="GO:0003688">
    <property type="term" value="F:DNA replication origin binding"/>
    <property type="evidence" value="ECO:0007669"/>
    <property type="project" value="TreeGrafter"/>
</dbReference>
<dbReference type="Proteomes" id="UP000235965">
    <property type="component" value="Unassembled WGS sequence"/>
</dbReference>
<feature type="compositionally biased region" description="Basic and acidic residues" evidence="1">
    <location>
        <begin position="18"/>
        <end position="36"/>
    </location>
</feature>
<dbReference type="InParanoid" id="A0A2J7PXY9"/>
<comment type="caution">
    <text evidence="3">The sequence shown here is derived from an EMBL/GenBank/DDBJ whole genome shotgun (WGS) entry which is preliminary data.</text>
</comment>
<dbReference type="InterPro" id="IPR015411">
    <property type="entry name" value="Rep_factor_Mcm10_C"/>
</dbReference>
<proteinExistence type="predicted"/>
<feature type="domain" description="Replication factor Mcm10 C-terminal" evidence="2">
    <location>
        <begin position="1"/>
        <end position="220"/>
    </location>
</feature>
<dbReference type="Pfam" id="PF24863">
    <property type="entry name" value="zf-CCCH_Mcm10"/>
    <property type="match status" value="1"/>
</dbReference>
<evidence type="ECO:0000256" key="1">
    <source>
        <dbReference type="SAM" id="MobiDB-lite"/>
    </source>
</evidence>
<dbReference type="AlphaFoldDB" id="A0A2J7PXY9"/>